<organism evidence="2 3">
    <name type="scientific">Pristionchus fissidentatus</name>
    <dbReference type="NCBI Taxonomy" id="1538716"/>
    <lineage>
        <taxon>Eukaryota</taxon>
        <taxon>Metazoa</taxon>
        <taxon>Ecdysozoa</taxon>
        <taxon>Nematoda</taxon>
        <taxon>Chromadorea</taxon>
        <taxon>Rhabditida</taxon>
        <taxon>Rhabditina</taxon>
        <taxon>Diplogasteromorpha</taxon>
        <taxon>Diplogasteroidea</taxon>
        <taxon>Neodiplogasteridae</taxon>
        <taxon>Pristionchus</taxon>
    </lineage>
</organism>
<protein>
    <recommendedName>
        <fullName evidence="4">PB1 domain-containing protein</fullName>
    </recommendedName>
</protein>
<evidence type="ECO:0000256" key="1">
    <source>
        <dbReference type="SAM" id="MobiDB-lite"/>
    </source>
</evidence>
<evidence type="ECO:0008006" key="4">
    <source>
        <dbReference type="Google" id="ProtNLM"/>
    </source>
</evidence>
<feature type="compositionally biased region" description="Acidic residues" evidence="1">
    <location>
        <begin position="324"/>
        <end position="339"/>
    </location>
</feature>
<dbReference type="AlphaFoldDB" id="A0AAV5UUF8"/>
<dbReference type="EMBL" id="BTSY01000001">
    <property type="protein sequence ID" value="GMT10338.1"/>
    <property type="molecule type" value="Genomic_DNA"/>
</dbReference>
<feature type="non-terminal residue" evidence="2">
    <location>
        <position position="1"/>
    </location>
</feature>
<comment type="caution">
    <text evidence="2">The sequence shown here is derived from an EMBL/GenBank/DDBJ whole genome shotgun (WGS) entry which is preliminary data.</text>
</comment>
<reference evidence="2" key="1">
    <citation type="submission" date="2023-10" db="EMBL/GenBank/DDBJ databases">
        <title>Genome assembly of Pristionchus species.</title>
        <authorList>
            <person name="Yoshida K."/>
            <person name="Sommer R.J."/>
        </authorList>
    </citation>
    <scope>NUCLEOTIDE SEQUENCE</scope>
    <source>
        <strain evidence="2">RS5133</strain>
    </source>
</reference>
<gene>
    <name evidence="2" type="ORF">PFISCL1PPCAC_1635</name>
</gene>
<evidence type="ECO:0000313" key="2">
    <source>
        <dbReference type="EMBL" id="GMT10338.1"/>
    </source>
</evidence>
<keyword evidence="3" id="KW-1185">Reference proteome</keyword>
<evidence type="ECO:0000313" key="3">
    <source>
        <dbReference type="Proteomes" id="UP001432322"/>
    </source>
</evidence>
<feature type="region of interest" description="Disordered" evidence="1">
    <location>
        <begin position="315"/>
        <end position="339"/>
    </location>
</feature>
<dbReference type="Proteomes" id="UP001432322">
    <property type="component" value="Unassembled WGS sequence"/>
</dbReference>
<feature type="non-terminal residue" evidence="2">
    <location>
        <position position="339"/>
    </location>
</feature>
<dbReference type="SUPFAM" id="SSF54277">
    <property type="entry name" value="CAD &amp; PB1 domains"/>
    <property type="match status" value="1"/>
</dbReference>
<accession>A0AAV5UUF8</accession>
<proteinExistence type="predicted"/>
<name>A0AAV5UUF8_9BILA</name>
<sequence>LHSPVLRNFLQVFFTSYFPICREMTDKVHFKLVHKGETHRFTTLRNLKFPLGAVIGKVFSIKETTGHRLFWRDDETRVSLETNDDIEAAIDFAQLKWEMIGELPCIRLETEPFPQFTTEEEEEVEREEENMIEEELLECEDELWPTVLDSLNTPAVHSSIVKSSSVFHPQRMWSTSGIPVVDKLCQIMRTIFMREATMIKKETESRVCYYRVDNKMPFDREIIEREEQRVRRLNRDLNRAIRSQLHKYCVDRLRAEIELNSEKATVHEFREALELMRRSIDIERDEMDYVLFDIVDDLYEEVKHIRNAHLFAVESETENAEKLEESDEDDESEEIEDEE</sequence>